<organism evidence="1 2">
    <name type="scientific">Rubripirellula reticaptiva</name>
    <dbReference type="NCBI Taxonomy" id="2528013"/>
    <lineage>
        <taxon>Bacteria</taxon>
        <taxon>Pseudomonadati</taxon>
        <taxon>Planctomycetota</taxon>
        <taxon>Planctomycetia</taxon>
        <taxon>Pirellulales</taxon>
        <taxon>Pirellulaceae</taxon>
        <taxon>Rubripirellula</taxon>
    </lineage>
</organism>
<proteinExistence type="predicted"/>
<dbReference type="EMBL" id="SJPX01000001">
    <property type="protein sequence ID" value="TWU57540.1"/>
    <property type="molecule type" value="Genomic_DNA"/>
</dbReference>
<gene>
    <name evidence="1" type="ORF">Poly59_04470</name>
</gene>
<comment type="caution">
    <text evidence="1">The sequence shown here is derived from an EMBL/GenBank/DDBJ whole genome shotgun (WGS) entry which is preliminary data.</text>
</comment>
<keyword evidence="2" id="KW-1185">Reference proteome</keyword>
<dbReference type="AlphaFoldDB" id="A0A5C6FAI5"/>
<reference evidence="1 2" key="1">
    <citation type="submission" date="2019-02" db="EMBL/GenBank/DDBJ databases">
        <title>Deep-cultivation of Planctomycetes and their phenomic and genomic characterization uncovers novel biology.</title>
        <authorList>
            <person name="Wiegand S."/>
            <person name="Jogler M."/>
            <person name="Boedeker C."/>
            <person name="Pinto D."/>
            <person name="Vollmers J."/>
            <person name="Rivas-Marin E."/>
            <person name="Kohn T."/>
            <person name="Peeters S.H."/>
            <person name="Heuer A."/>
            <person name="Rast P."/>
            <person name="Oberbeckmann S."/>
            <person name="Bunk B."/>
            <person name="Jeske O."/>
            <person name="Meyerdierks A."/>
            <person name="Storesund J.E."/>
            <person name="Kallscheuer N."/>
            <person name="Luecker S."/>
            <person name="Lage O.M."/>
            <person name="Pohl T."/>
            <person name="Merkel B.J."/>
            <person name="Hornburger P."/>
            <person name="Mueller R.-W."/>
            <person name="Bruemmer F."/>
            <person name="Labrenz M."/>
            <person name="Spormann A.M."/>
            <person name="Op Den Camp H."/>
            <person name="Overmann J."/>
            <person name="Amann R."/>
            <person name="Jetten M.S.M."/>
            <person name="Mascher T."/>
            <person name="Medema M.H."/>
            <person name="Devos D.P."/>
            <person name="Kaster A.-K."/>
            <person name="Ovreas L."/>
            <person name="Rohde M."/>
            <person name="Galperin M.Y."/>
            <person name="Jogler C."/>
        </authorList>
    </citation>
    <scope>NUCLEOTIDE SEQUENCE [LARGE SCALE GENOMIC DNA]</scope>
    <source>
        <strain evidence="1 2">Poly59</strain>
    </source>
</reference>
<sequence>MGWGIREPLSYPIEQIEKLLWQPVLNPSCFESYDQLHSASHGQDFVLARVYELACQVWSRV</sequence>
<dbReference type="Proteomes" id="UP000317977">
    <property type="component" value="Unassembled WGS sequence"/>
</dbReference>
<protein>
    <submittedName>
        <fullName evidence="1">Uncharacterized protein</fullName>
    </submittedName>
</protein>
<name>A0A5C6FAI5_9BACT</name>
<evidence type="ECO:0000313" key="2">
    <source>
        <dbReference type="Proteomes" id="UP000317977"/>
    </source>
</evidence>
<evidence type="ECO:0000313" key="1">
    <source>
        <dbReference type="EMBL" id="TWU57540.1"/>
    </source>
</evidence>
<accession>A0A5C6FAI5</accession>